<gene>
    <name evidence="2" type="ORF">NE237_027925</name>
</gene>
<comment type="caution">
    <text evidence="2">The sequence shown here is derived from an EMBL/GenBank/DDBJ whole genome shotgun (WGS) entry which is preliminary data.</text>
</comment>
<dbReference type="EMBL" id="JAMYWD010000012">
    <property type="protein sequence ID" value="KAJ4951093.1"/>
    <property type="molecule type" value="Genomic_DNA"/>
</dbReference>
<keyword evidence="3" id="KW-1185">Reference proteome</keyword>
<feature type="compositionally biased region" description="Polar residues" evidence="1">
    <location>
        <begin position="111"/>
        <end position="120"/>
    </location>
</feature>
<reference evidence="2" key="1">
    <citation type="journal article" date="2023" name="Plant J.">
        <title>The genome of the king protea, Protea cynaroides.</title>
        <authorList>
            <person name="Chang J."/>
            <person name="Duong T.A."/>
            <person name="Schoeman C."/>
            <person name="Ma X."/>
            <person name="Roodt D."/>
            <person name="Barker N."/>
            <person name="Li Z."/>
            <person name="Van de Peer Y."/>
            <person name="Mizrachi E."/>
        </authorList>
    </citation>
    <scope>NUCLEOTIDE SEQUENCE</scope>
    <source>
        <tissue evidence="2">Young leaves</tissue>
    </source>
</reference>
<dbReference type="AlphaFoldDB" id="A0A9Q0JUU4"/>
<dbReference type="Proteomes" id="UP001141806">
    <property type="component" value="Unassembled WGS sequence"/>
</dbReference>
<name>A0A9Q0JUU4_9MAGN</name>
<protein>
    <submittedName>
        <fullName evidence="2">Uncharacterized protein</fullName>
    </submittedName>
</protein>
<feature type="region of interest" description="Disordered" evidence="1">
    <location>
        <begin position="111"/>
        <end position="140"/>
    </location>
</feature>
<dbReference type="OrthoDB" id="19329at2759"/>
<organism evidence="2 3">
    <name type="scientific">Protea cynaroides</name>
    <dbReference type="NCBI Taxonomy" id="273540"/>
    <lineage>
        <taxon>Eukaryota</taxon>
        <taxon>Viridiplantae</taxon>
        <taxon>Streptophyta</taxon>
        <taxon>Embryophyta</taxon>
        <taxon>Tracheophyta</taxon>
        <taxon>Spermatophyta</taxon>
        <taxon>Magnoliopsida</taxon>
        <taxon>Proteales</taxon>
        <taxon>Proteaceae</taxon>
        <taxon>Protea</taxon>
    </lineage>
</organism>
<evidence type="ECO:0000313" key="3">
    <source>
        <dbReference type="Proteomes" id="UP001141806"/>
    </source>
</evidence>
<sequence>MENSIELGSSGSELMLTRKINGGISIKNLGSREFMRYYCQKRHRSPTRDIAIAVALASWKTTVVGTSKFKKVKPAEALELSPKKEEDESWAQKVREKSLVHSASASKASLVMGSSAQAPTLNPDIQERDNVLPPIAASGE</sequence>
<evidence type="ECO:0000256" key="1">
    <source>
        <dbReference type="SAM" id="MobiDB-lite"/>
    </source>
</evidence>
<proteinExistence type="predicted"/>
<evidence type="ECO:0000313" key="2">
    <source>
        <dbReference type="EMBL" id="KAJ4951093.1"/>
    </source>
</evidence>
<accession>A0A9Q0JUU4</accession>